<comment type="caution">
    <text evidence="2">The sequence shown here is derived from an EMBL/GenBank/DDBJ whole genome shotgun (WGS) entry which is preliminary data.</text>
</comment>
<dbReference type="InterPro" id="IPR017853">
    <property type="entry name" value="GH"/>
</dbReference>
<dbReference type="NCBIfam" id="TIGR04183">
    <property type="entry name" value="Por_Secre_tail"/>
    <property type="match status" value="1"/>
</dbReference>
<dbReference type="EMBL" id="JBHMEY010000014">
    <property type="protein sequence ID" value="MFB9096213.1"/>
    <property type="molecule type" value="Genomic_DNA"/>
</dbReference>
<accession>A0ABV5GLL4</accession>
<dbReference type="Gene3D" id="3.20.20.80">
    <property type="entry name" value="Glycosidases"/>
    <property type="match status" value="1"/>
</dbReference>
<keyword evidence="1" id="KW-0732">Signal</keyword>
<keyword evidence="3" id="KW-1185">Reference proteome</keyword>
<protein>
    <submittedName>
        <fullName evidence="2">T9SS type A sorting domain-containing protein</fullName>
    </submittedName>
</protein>
<organism evidence="2 3">
    <name type="scientific">Flavobacterium jumunjinense</name>
    <dbReference type="NCBI Taxonomy" id="998845"/>
    <lineage>
        <taxon>Bacteria</taxon>
        <taxon>Pseudomonadati</taxon>
        <taxon>Bacteroidota</taxon>
        <taxon>Flavobacteriia</taxon>
        <taxon>Flavobacteriales</taxon>
        <taxon>Flavobacteriaceae</taxon>
        <taxon>Flavobacterium</taxon>
    </lineage>
</organism>
<evidence type="ECO:0000313" key="3">
    <source>
        <dbReference type="Proteomes" id="UP001589607"/>
    </source>
</evidence>
<reference evidence="2 3" key="1">
    <citation type="submission" date="2024-09" db="EMBL/GenBank/DDBJ databases">
        <authorList>
            <person name="Sun Q."/>
            <person name="Mori K."/>
        </authorList>
    </citation>
    <scope>NUCLEOTIDE SEQUENCE [LARGE SCALE GENOMIC DNA]</scope>
    <source>
        <strain evidence="2 3">CECT 7955</strain>
    </source>
</reference>
<evidence type="ECO:0000313" key="2">
    <source>
        <dbReference type="EMBL" id="MFB9096213.1"/>
    </source>
</evidence>
<evidence type="ECO:0000256" key="1">
    <source>
        <dbReference type="ARBA" id="ARBA00022729"/>
    </source>
</evidence>
<proteinExistence type="predicted"/>
<dbReference type="Proteomes" id="UP001589607">
    <property type="component" value="Unassembled WGS sequence"/>
</dbReference>
<dbReference type="RefSeq" id="WP_236458297.1">
    <property type="nucleotide sequence ID" value="NZ_CBCSGE010000009.1"/>
</dbReference>
<dbReference type="SUPFAM" id="SSF51445">
    <property type="entry name" value="(Trans)glycosidases"/>
    <property type="match status" value="1"/>
</dbReference>
<name>A0ABV5GLL4_9FLAO</name>
<dbReference type="Gene3D" id="2.10.10.20">
    <property type="entry name" value="Carbohydrate-binding module superfamily 5/12"/>
    <property type="match status" value="1"/>
</dbReference>
<dbReference type="InterPro" id="IPR026444">
    <property type="entry name" value="Secre_tail"/>
</dbReference>
<gene>
    <name evidence="2" type="ORF">ACFFVF_06775</name>
</gene>
<sequence>MRKISIITIIFFYVNCIFSQVHQFSDPIVLAYFPSYSENWASTNQNSKLREIPAYVNYVFLAFGKPDLTYTQGSFDISGTGIEVPYDGCGLKESVSALKAKGVNVILSIGGETYWNSNVYANINYQQIKDLVDDMGFIGIDWDFEPSGSFQQIGNAANVQHFIDFFTNSRAIMPKSEGYILACAPAGVGALGGQTNNDLASPFAYANRNTVTGESDTNLYNATAATNGINLFGFSSTGHMIPVMQAVGDKIDIIAFQGYNTGGSTNRSIMYDAYAYYAEQYGFKVAAGVHYPNEPWGPYYTYTHQNVAELASHIRNHPSRVGDKDGIMLWQLLLENTSLNSSGYSYMNVSSKVLNGTSISTAVTEANDYSLSPYTGGAEGCGSNQGGGTFCGFSEYNASQEYPNANTNVYYECKIWKNQWFANPNEIPGDNNVWTQVSVCNEGAGCTLSTEDFSNEQFQVIVKDEVIVIESKYEINQLALFDISGKELVRKTDNKKEIHIDRVFLEKGLYIIRLEINGNMLNKKLLLH</sequence>